<sequence length="104" mass="12040">MWSTWIPNHEYPGACYGSLFIELFLPSIPPKDQRQKVFLFFDGVLFPISCHLVIPQENEVVPDKIPPNVHHPKHRFLNLLLPCEKNPSNQGTRGQVFNQQDCFP</sequence>
<protein>
    <submittedName>
        <fullName evidence="1">Uncharacterized protein</fullName>
    </submittedName>
</protein>
<reference evidence="1" key="1">
    <citation type="journal article" date="2016" name="Sci. Rep.">
        <title>Molecular characterization of firefly nuptial gifts: a multi-omics approach sheds light on postcopulatory sexual selection.</title>
        <authorList>
            <person name="Al-Wathiqui N."/>
            <person name="Fallon T.R."/>
            <person name="South A."/>
            <person name="Weng J.K."/>
            <person name="Lewis S.M."/>
        </authorList>
    </citation>
    <scope>NUCLEOTIDE SEQUENCE</scope>
</reference>
<dbReference type="EMBL" id="GEZM01044160">
    <property type="protein sequence ID" value="JAV78485.1"/>
    <property type="molecule type" value="Transcribed_RNA"/>
</dbReference>
<organism evidence="1">
    <name type="scientific">Photinus pyralis</name>
    <name type="common">Common eastern firefly</name>
    <name type="synonym">Lampyris pyralis</name>
    <dbReference type="NCBI Taxonomy" id="7054"/>
    <lineage>
        <taxon>Eukaryota</taxon>
        <taxon>Metazoa</taxon>
        <taxon>Ecdysozoa</taxon>
        <taxon>Arthropoda</taxon>
        <taxon>Hexapoda</taxon>
        <taxon>Insecta</taxon>
        <taxon>Pterygota</taxon>
        <taxon>Neoptera</taxon>
        <taxon>Endopterygota</taxon>
        <taxon>Coleoptera</taxon>
        <taxon>Polyphaga</taxon>
        <taxon>Elateriformia</taxon>
        <taxon>Elateroidea</taxon>
        <taxon>Lampyridae</taxon>
        <taxon>Lampyrinae</taxon>
        <taxon>Photinus</taxon>
    </lineage>
</organism>
<proteinExistence type="predicted"/>
<name>A0A1Y1M2F3_PHOPY</name>
<accession>A0A1Y1M2F3</accession>
<evidence type="ECO:0000313" key="1">
    <source>
        <dbReference type="EMBL" id="JAV78485.1"/>
    </source>
</evidence>
<dbReference type="AlphaFoldDB" id="A0A1Y1M2F3"/>